<comment type="caution">
    <text evidence="8">The sequence shown here is derived from an EMBL/GenBank/DDBJ whole genome shotgun (WGS) entry which is preliminary data.</text>
</comment>
<evidence type="ECO:0000256" key="5">
    <source>
        <dbReference type="ARBA" id="ARBA00022729"/>
    </source>
</evidence>
<dbReference type="InterPro" id="IPR051398">
    <property type="entry name" value="Polysacch_Deacetylase"/>
</dbReference>
<accession>A0ABV7DRR5</accession>
<dbReference type="Proteomes" id="UP001595445">
    <property type="component" value="Unassembled WGS sequence"/>
</dbReference>
<dbReference type="RefSeq" id="WP_197641989.1">
    <property type="nucleotide sequence ID" value="NZ_JAEACP010000002.1"/>
</dbReference>
<proteinExistence type="inferred from homology"/>
<dbReference type="Pfam" id="PF01522">
    <property type="entry name" value="Polysacc_deac_1"/>
    <property type="match status" value="1"/>
</dbReference>
<evidence type="ECO:0000259" key="7">
    <source>
        <dbReference type="PROSITE" id="PS51677"/>
    </source>
</evidence>
<keyword evidence="5" id="KW-0732">Signal</keyword>
<evidence type="ECO:0000313" key="9">
    <source>
        <dbReference type="Proteomes" id="UP001595445"/>
    </source>
</evidence>
<evidence type="ECO:0000313" key="8">
    <source>
        <dbReference type="EMBL" id="MFC3085731.1"/>
    </source>
</evidence>
<dbReference type="PROSITE" id="PS51677">
    <property type="entry name" value="NODB"/>
    <property type="match status" value="1"/>
</dbReference>
<dbReference type="Gene3D" id="3.20.20.370">
    <property type="entry name" value="Glycoside hydrolase/deacetylase"/>
    <property type="match status" value="1"/>
</dbReference>
<dbReference type="InterPro" id="IPR011330">
    <property type="entry name" value="Glyco_hydro/deAcase_b/a-brl"/>
</dbReference>
<gene>
    <name evidence="8" type="ORF">ACFOD6_06675</name>
</gene>
<comment type="subcellular location">
    <subcellularLocation>
        <location evidence="2">Secreted</location>
    </subcellularLocation>
</comment>
<reference evidence="9" key="1">
    <citation type="journal article" date="2019" name="Int. J. Syst. Evol. Microbiol.">
        <title>The Global Catalogue of Microorganisms (GCM) 10K type strain sequencing project: providing services to taxonomists for standard genome sequencing and annotation.</title>
        <authorList>
            <consortium name="The Broad Institute Genomics Platform"/>
            <consortium name="The Broad Institute Genome Sequencing Center for Infectious Disease"/>
            <person name="Wu L."/>
            <person name="Ma J."/>
        </authorList>
    </citation>
    <scope>NUCLEOTIDE SEQUENCE [LARGE SCALE GENOMIC DNA]</scope>
    <source>
        <strain evidence="9">KCTC 62102</strain>
    </source>
</reference>
<keyword evidence="9" id="KW-1185">Reference proteome</keyword>
<protein>
    <recommendedName>
        <fullName evidence="4">Chitooligosaccharide deacetylase</fullName>
    </recommendedName>
    <alternativeName>
        <fullName evidence="6">Nodulation protein B</fullName>
    </alternativeName>
</protein>
<comment type="function">
    <text evidence="1">Is involved in generating a small heat-stable compound (Nod), an acylated oligomer of N-acetylglucosamine, that stimulates mitosis in various plant protoplasts.</text>
</comment>
<organism evidence="8 9">
    <name type="scientific">Tabrizicola soli</name>
    <dbReference type="NCBI Taxonomy" id="2185115"/>
    <lineage>
        <taxon>Bacteria</taxon>
        <taxon>Pseudomonadati</taxon>
        <taxon>Pseudomonadota</taxon>
        <taxon>Alphaproteobacteria</taxon>
        <taxon>Rhodobacterales</taxon>
        <taxon>Paracoccaceae</taxon>
        <taxon>Tabrizicola</taxon>
    </lineage>
</organism>
<evidence type="ECO:0000256" key="2">
    <source>
        <dbReference type="ARBA" id="ARBA00004613"/>
    </source>
</evidence>
<name>A0ABV7DRR5_9RHOB</name>
<dbReference type="EMBL" id="JBHRSM010000011">
    <property type="protein sequence ID" value="MFC3085731.1"/>
    <property type="molecule type" value="Genomic_DNA"/>
</dbReference>
<dbReference type="InterPro" id="IPR002509">
    <property type="entry name" value="NODB_dom"/>
</dbReference>
<dbReference type="SUPFAM" id="SSF88713">
    <property type="entry name" value="Glycoside hydrolase/deacetylase"/>
    <property type="match status" value="1"/>
</dbReference>
<dbReference type="PANTHER" id="PTHR34216:SF3">
    <property type="entry name" value="POLY-BETA-1,6-N-ACETYL-D-GLUCOSAMINE N-DEACETYLASE"/>
    <property type="match status" value="1"/>
</dbReference>
<evidence type="ECO:0000256" key="1">
    <source>
        <dbReference type="ARBA" id="ARBA00003236"/>
    </source>
</evidence>
<feature type="domain" description="NodB homology" evidence="7">
    <location>
        <begin position="38"/>
        <end position="263"/>
    </location>
</feature>
<dbReference type="PANTHER" id="PTHR34216">
    <property type="match status" value="1"/>
</dbReference>
<comment type="similarity">
    <text evidence="3">Belongs to the polysaccharide deacetylase family.</text>
</comment>
<evidence type="ECO:0000256" key="4">
    <source>
        <dbReference type="ARBA" id="ARBA00020071"/>
    </source>
</evidence>
<evidence type="ECO:0000256" key="6">
    <source>
        <dbReference type="ARBA" id="ARBA00032976"/>
    </source>
</evidence>
<sequence>MREVSRTEVGPGPWLSGLSRAFGLAVALLAAPAGAEVGIVTFTVDNVTSQFFRNQMPEFFERGIPGTLFGQSQPITGAPGDMTWEDARGLAGHGWEFGAHGYTHAYMLSQASDDVLEMELGVPAAQIYLGTGIFPVTFASPNGDYDERVLQRVRVYYKAHFRGWGNEGINLFDRTDHYHINREHVSNQKSVDEICAEMERAGREGYWLVYIWHRVVDVPTYEYENSVAQFEGVLDCAARLRDEGVVRLMTARDALEVVPHTPK</sequence>
<evidence type="ECO:0000256" key="3">
    <source>
        <dbReference type="ARBA" id="ARBA00010973"/>
    </source>
</evidence>